<evidence type="ECO:0000313" key="5">
    <source>
        <dbReference type="Proteomes" id="UP000680304"/>
    </source>
</evidence>
<dbReference type="EMBL" id="BOVJ01000007">
    <property type="protein sequence ID" value="GIQ61664.1"/>
    <property type="molecule type" value="Genomic_DNA"/>
</dbReference>
<dbReference type="InterPro" id="IPR001322">
    <property type="entry name" value="Lamin_tail_dom"/>
</dbReference>
<protein>
    <recommendedName>
        <fullName evidence="6">Fibronectin type-III domain-containing protein</fullName>
    </recommendedName>
</protein>
<dbReference type="PROSITE" id="PS50853">
    <property type="entry name" value="FN3"/>
    <property type="match status" value="1"/>
</dbReference>
<proteinExistence type="predicted"/>
<feature type="region of interest" description="Disordered" evidence="1">
    <location>
        <begin position="192"/>
        <end position="223"/>
    </location>
</feature>
<dbReference type="Pfam" id="PF00932">
    <property type="entry name" value="LTD"/>
    <property type="match status" value="1"/>
</dbReference>
<dbReference type="InterPro" id="IPR013783">
    <property type="entry name" value="Ig-like_fold"/>
</dbReference>
<feature type="domain" description="Fibronectin type-III" evidence="2">
    <location>
        <begin position="217"/>
        <end position="311"/>
    </location>
</feature>
<dbReference type="InterPro" id="IPR036415">
    <property type="entry name" value="Lamin_tail_dom_sf"/>
</dbReference>
<evidence type="ECO:0008006" key="6">
    <source>
        <dbReference type="Google" id="ProtNLM"/>
    </source>
</evidence>
<organism evidence="4 5">
    <name type="scientific">Paenibacillus cisolokensis</name>
    <dbReference type="NCBI Taxonomy" id="1658519"/>
    <lineage>
        <taxon>Bacteria</taxon>
        <taxon>Bacillati</taxon>
        <taxon>Bacillota</taxon>
        <taxon>Bacilli</taxon>
        <taxon>Bacillales</taxon>
        <taxon>Paenibacillaceae</taxon>
        <taxon>Paenibacillus</taxon>
    </lineage>
</organism>
<dbReference type="Gene3D" id="2.60.40.10">
    <property type="entry name" value="Immunoglobulins"/>
    <property type="match status" value="1"/>
</dbReference>
<dbReference type="InterPro" id="IPR036116">
    <property type="entry name" value="FN3_sf"/>
</dbReference>
<keyword evidence="5" id="KW-1185">Reference proteome</keyword>
<evidence type="ECO:0000259" key="3">
    <source>
        <dbReference type="PROSITE" id="PS51841"/>
    </source>
</evidence>
<dbReference type="Pfam" id="PF00041">
    <property type="entry name" value="fn3"/>
    <property type="match status" value="1"/>
</dbReference>
<dbReference type="SUPFAM" id="SSF74853">
    <property type="entry name" value="Lamin A/C globular tail domain"/>
    <property type="match status" value="1"/>
</dbReference>
<sequence>MRQLFNKAPAAILLAATMLWGIAGWLLPPSAQASSSAYPYLMITEVTPDSLKLDGHSGTPDAFEFIELYNHSPDPINLNGYKIIYETPTVYRWPIQENKVIQPYGTMVLWIKSVPEAALADFNRNYGTQLEEEQVYEIFAAGMANSSSRKLTIAAPDETPISTVSYTAADVHENVGIPYLYPVDGSITMRKLADTDPATPGSIFPGQAPPDELDDEAPSAPTGVAAIPGEGSITLTWQANPESDLAFYHVYTNGSLSHILKGSRTSLTLTQLLEGTAYTFELSAVDVANNESAKSSAVEAAPVPIRITQDEIGIVPPGEFPEYDTFFRVSEPGPVIPGLLQDLVPQGIAYVPELNGLLVSHYRNDGNPSVLTVIDAQSGELVKSLHLYNEDNTPYTGHAGGVTVSRSHVWISSGGKLFRLPLDELVDAPDGAKLKFAGHFETGTRSSFAVYADGMIWTGEFAAQGYETDPSHEMTNRDGEPHKAWMTGFRLDEETDMLPDGKQPPGGGAVTPDYVLSIPDKIQGAAIYNGTIALSQSYGRNNDATLLFYPQVYQDAPHRYVQIGGEQIPVWFLDGQSERNRLTAPPLSEGIIEHNGILYVLFESGATEYRTSAKYPLDRIRMLDLQQLASGCERAAEQ</sequence>
<evidence type="ECO:0000256" key="1">
    <source>
        <dbReference type="SAM" id="MobiDB-lite"/>
    </source>
</evidence>
<accession>A0ABQ4N0H8</accession>
<dbReference type="CDD" id="cd00063">
    <property type="entry name" value="FN3"/>
    <property type="match status" value="1"/>
</dbReference>
<dbReference type="Proteomes" id="UP000680304">
    <property type="component" value="Unassembled WGS sequence"/>
</dbReference>
<dbReference type="InterPro" id="IPR003961">
    <property type="entry name" value="FN3_dom"/>
</dbReference>
<gene>
    <name evidence="4" type="ORF">PACILC2_02320</name>
</gene>
<dbReference type="SUPFAM" id="SSF49265">
    <property type="entry name" value="Fibronectin type III"/>
    <property type="match status" value="1"/>
</dbReference>
<comment type="caution">
    <text evidence="4">The sequence shown here is derived from an EMBL/GenBank/DDBJ whole genome shotgun (WGS) entry which is preliminary data.</text>
</comment>
<dbReference type="PROSITE" id="PS51841">
    <property type="entry name" value="LTD"/>
    <property type="match status" value="1"/>
</dbReference>
<feature type="domain" description="LTD" evidence="3">
    <location>
        <begin position="27"/>
        <end position="168"/>
    </location>
</feature>
<evidence type="ECO:0000313" key="4">
    <source>
        <dbReference type="EMBL" id="GIQ61664.1"/>
    </source>
</evidence>
<dbReference type="SMART" id="SM00060">
    <property type="entry name" value="FN3"/>
    <property type="match status" value="1"/>
</dbReference>
<name>A0ABQ4N0H8_9BACL</name>
<evidence type="ECO:0000259" key="2">
    <source>
        <dbReference type="PROSITE" id="PS50853"/>
    </source>
</evidence>
<reference evidence="4 5" key="1">
    <citation type="submission" date="2021-04" db="EMBL/GenBank/DDBJ databases">
        <title>Draft genome sequence of Paenibacillus cisolokensis, LC2-13A.</title>
        <authorList>
            <person name="Uke A."/>
            <person name="Chhe C."/>
            <person name="Baramee S."/>
            <person name="Kosugi A."/>
        </authorList>
    </citation>
    <scope>NUCLEOTIDE SEQUENCE [LARGE SCALE GENOMIC DNA]</scope>
    <source>
        <strain evidence="4 5">LC2-13A</strain>
    </source>
</reference>